<evidence type="ECO:0008006" key="6">
    <source>
        <dbReference type="Google" id="ProtNLM"/>
    </source>
</evidence>
<dbReference type="InterPro" id="IPR043130">
    <property type="entry name" value="CDP-OH_PTrfase_TM_dom"/>
</dbReference>
<evidence type="ECO:0000256" key="1">
    <source>
        <dbReference type="ARBA" id="ARBA00022679"/>
    </source>
</evidence>
<dbReference type="InterPro" id="IPR000462">
    <property type="entry name" value="CDP-OH_P_trans"/>
</dbReference>
<keyword evidence="1 2" id="KW-0808">Transferase</keyword>
<feature type="transmembrane region" description="Helical" evidence="3">
    <location>
        <begin position="133"/>
        <end position="149"/>
    </location>
</feature>
<dbReference type="Gene3D" id="1.20.120.1760">
    <property type="match status" value="1"/>
</dbReference>
<dbReference type="GO" id="GO:0016780">
    <property type="term" value="F:phosphotransferase activity, for other substituted phosphate groups"/>
    <property type="evidence" value="ECO:0007669"/>
    <property type="project" value="InterPro"/>
</dbReference>
<dbReference type="RefSeq" id="WP_189222392.1">
    <property type="nucleotide sequence ID" value="NZ_BMRG01000002.1"/>
</dbReference>
<comment type="caution">
    <text evidence="4">The sequence shown here is derived from an EMBL/GenBank/DDBJ whole genome shotgun (WGS) entry which is preliminary data.</text>
</comment>
<dbReference type="PROSITE" id="PS00379">
    <property type="entry name" value="CDP_ALCOHOL_P_TRANSF"/>
    <property type="match status" value="1"/>
</dbReference>
<feature type="transmembrane region" description="Helical" evidence="3">
    <location>
        <begin position="187"/>
        <end position="220"/>
    </location>
</feature>
<feature type="transmembrane region" description="Helical" evidence="3">
    <location>
        <begin position="95"/>
        <end position="113"/>
    </location>
</feature>
<evidence type="ECO:0000256" key="2">
    <source>
        <dbReference type="RuleBase" id="RU003750"/>
    </source>
</evidence>
<keyword evidence="3" id="KW-0812">Transmembrane</keyword>
<accession>A0A918EBY9</accession>
<dbReference type="EMBL" id="BMRG01000002">
    <property type="protein sequence ID" value="GGP44571.1"/>
    <property type="molecule type" value="Genomic_DNA"/>
</dbReference>
<evidence type="ECO:0000313" key="5">
    <source>
        <dbReference type="Proteomes" id="UP000639606"/>
    </source>
</evidence>
<proteinExistence type="inferred from homology"/>
<keyword evidence="5" id="KW-1185">Reference proteome</keyword>
<reference evidence="4" key="2">
    <citation type="submission" date="2020-09" db="EMBL/GenBank/DDBJ databases">
        <authorList>
            <person name="Sun Q."/>
            <person name="Ohkuma M."/>
        </authorList>
    </citation>
    <scope>NUCLEOTIDE SEQUENCE</scope>
    <source>
        <strain evidence="4">JCM 3313</strain>
    </source>
</reference>
<keyword evidence="3" id="KW-0472">Membrane</keyword>
<dbReference type="GO" id="GO:0008654">
    <property type="term" value="P:phospholipid biosynthetic process"/>
    <property type="evidence" value="ECO:0007669"/>
    <property type="project" value="InterPro"/>
</dbReference>
<keyword evidence="3" id="KW-1133">Transmembrane helix</keyword>
<comment type="similarity">
    <text evidence="2">Belongs to the CDP-alcohol phosphatidyltransferase class-I family.</text>
</comment>
<sequence length="240" mass="24550">MTTLQHNTAAAVREPVAWAGAQVLLLGALDVAVGLGPLGLLVGLAYALATPVLLGQAAHRAGAVALGPADRVTLARALLVGGVAALVADRLGHDVPTALLVVLASVALALDFVDGRVARRTGTASPLGARFDMEVDAFLILVLSAHVALELGPWVLVIGALRYVFVAASWGLRWLRGALPPSFARKAVAAAQGVVLVVAAAGVVPHGAVLVGLALAALLWSFGRDTLWLRHNAMEGVRHG</sequence>
<name>A0A918EBY9_9PSEU</name>
<feature type="transmembrane region" description="Helical" evidence="3">
    <location>
        <begin position="23"/>
        <end position="49"/>
    </location>
</feature>
<dbReference type="Pfam" id="PF01066">
    <property type="entry name" value="CDP-OH_P_transf"/>
    <property type="match status" value="1"/>
</dbReference>
<gene>
    <name evidence="4" type="ORF">GCM10010185_15370</name>
</gene>
<reference evidence="4" key="1">
    <citation type="journal article" date="2014" name="Int. J. Syst. Evol. Microbiol.">
        <title>Complete genome sequence of Corynebacterium casei LMG S-19264T (=DSM 44701T), isolated from a smear-ripened cheese.</title>
        <authorList>
            <consortium name="US DOE Joint Genome Institute (JGI-PGF)"/>
            <person name="Walter F."/>
            <person name="Albersmeier A."/>
            <person name="Kalinowski J."/>
            <person name="Ruckert C."/>
        </authorList>
    </citation>
    <scope>NUCLEOTIDE SEQUENCE</scope>
    <source>
        <strain evidence="4">JCM 3313</strain>
    </source>
</reference>
<evidence type="ECO:0000313" key="4">
    <source>
        <dbReference type="EMBL" id="GGP44571.1"/>
    </source>
</evidence>
<dbReference type="GO" id="GO:0016020">
    <property type="term" value="C:membrane"/>
    <property type="evidence" value="ECO:0007669"/>
    <property type="project" value="InterPro"/>
</dbReference>
<dbReference type="AlphaFoldDB" id="A0A918EBY9"/>
<dbReference type="InterPro" id="IPR048254">
    <property type="entry name" value="CDP_ALCOHOL_P_TRANSF_CS"/>
</dbReference>
<evidence type="ECO:0000256" key="3">
    <source>
        <dbReference type="SAM" id="Phobius"/>
    </source>
</evidence>
<dbReference type="Proteomes" id="UP000639606">
    <property type="component" value="Unassembled WGS sequence"/>
</dbReference>
<organism evidence="4 5">
    <name type="scientific">Saccharothrix coeruleofusca</name>
    <dbReference type="NCBI Taxonomy" id="33919"/>
    <lineage>
        <taxon>Bacteria</taxon>
        <taxon>Bacillati</taxon>
        <taxon>Actinomycetota</taxon>
        <taxon>Actinomycetes</taxon>
        <taxon>Pseudonocardiales</taxon>
        <taxon>Pseudonocardiaceae</taxon>
        <taxon>Saccharothrix</taxon>
    </lineage>
</organism>
<protein>
    <recommendedName>
        <fullName evidence="6">Phosphatidylglycerophosphate synthase</fullName>
    </recommendedName>
</protein>